<gene>
    <name evidence="2" type="ORF">Tci_847064</name>
</gene>
<feature type="non-terminal residue" evidence="2">
    <location>
        <position position="1"/>
    </location>
</feature>
<sequence length="240" mass="26262">MSDLAFRKRFRSSYDSSPSPTLPVRKRYRGTSKLILGTDSDEVEESSDFDSESEGARDEGPIAEDEDPAMGDKGLAVRVEGLGVDDESYGLDDKSHGVDDKSYGLDDESHGVDDESRRLADEGLGVEIDGLVLGYGALRRRDLALEGDHVYSTFETSGSLPISQSPFVVPSPISSPMIPLTVPSFIASPMATSTATIPVDKDRFIKVGAQLELYWSILQDHTQRLDMMPPILFTVIDRDV</sequence>
<feature type="region of interest" description="Disordered" evidence="1">
    <location>
        <begin position="86"/>
        <end position="113"/>
    </location>
</feature>
<feature type="compositionally biased region" description="Basic and acidic residues" evidence="1">
    <location>
        <begin position="91"/>
        <end position="113"/>
    </location>
</feature>
<reference evidence="2" key="1">
    <citation type="journal article" date="2019" name="Sci. Rep.">
        <title>Draft genome of Tanacetum cinerariifolium, the natural source of mosquito coil.</title>
        <authorList>
            <person name="Yamashiro T."/>
            <person name="Shiraishi A."/>
            <person name="Satake H."/>
            <person name="Nakayama K."/>
        </authorList>
    </citation>
    <scope>NUCLEOTIDE SEQUENCE</scope>
</reference>
<evidence type="ECO:0000256" key="1">
    <source>
        <dbReference type="SAM" id="MobiDB-lite"/>
    </source>
</evidence>
<feature type="region of interest" description="Disordered" evidence="1">
    <location>
        <begin position="1"/>
        <end position="72"/>
    </location>
</feature>
<accession>A0A699QWM2</accession>
<feature type="compositionally biased region" description="Acidic residues" evidence="1">
    <location>
        <begin position="39"/>
        <end position="53"/>
    </location>
</feature>
<dbReference type="AlphaFoldDB" id="A0A699QWM2"/>
<feature type="non-terminal residue" evidence="2">
    <location>
        <position position="240"/>
    </location>
</feature>
<evidence type="ECO:0000313" key="2">
    <source>
        <dbReference type="EMBL" id="GFC75094.1"/>
    </source>
</evidence>
<protein>
    <submittedName>
        <fullName evidence="2">Uncharacterized protein</fullName>
    </submittedName>
</protein>
<proteinExistence type="predicted"/>
<comment type="caution">
    <text evidence="2">The sequence shown here is derived from an EMBL/GenBank/DDBJ whole genome shotgun (WGS) entry which is preliminary data.</text>
</comment>
<dbReference type="EMBL" id="BKCJ011050172">
    <property type="protein sequence ID" value="GFC75094.1"/>
    <property type="molecule type" value="Genomic_DNA"/>
</dbReference>
<name>A0A699QWM2_TANCI</name>
<organism evidence="2">
    <name type="scientific">Tanacetum cinerariifolium</name>
    <name type="common">Dalmatian daisy</name>
    <name type="synonym">Chrysanthemum cinerariifolium</name>
    <dbReference type="NCBI Taxonomy" id="118510"/>
    <lineage>
        <taxon>Eukaryota</taxon>
        <taxon>Viridiplantae</taxon>
        <taxon>Streptophyta</taxon>
        <taxon>Embryophyta</taxon>
        <taxon>Tracheophyta</taxon>
        <taxon>Spermatophyta</taxon>
        <taxon>Magnoliopsida</taxon>
        <taxon>eudicotyledons</taxon>
        <taxon>Gunneridae</taxon>
        <taxon>Pentapetalae</taxon>
        <taxon>asterids</taxon>
        <taxon>campanulids</taxon>
        <taxon>Asterales</taxon>
        <taxon>Asteraceae</taxon>
        <taxon>Asteroideae</taxon>
        <taxon>Anthemideae</taxon>
        <taxon>Anthemidinae</taxon>
        <taxon>Tanacetum</taxon>
    </lineage>
</organism>